<dbReference type="SMART" id="SM00397">
    <property type="entry name" value="t_SNARE"/>
    <property type="match status" value="1"/>
</dbReference>
<organism evidence="9 10">
    <name type="scientific">Mytilus edulis</name>
    <name type="common">Blue mussel</name>
    <dbReference type="NCBI Taxonomy" id="6550"/>
    <lineage>
        <taxon>Eukaryota</taxon>
        <taxon>Metazoa</taxon>
        <taxon>Spiralia</taxon>
        <taxon>Lophotrochozoa</taxon>
        <taxon>Mollusca</taxon>
        <taxon>Bivalvia</taxon>
        <taxon>Autobranchia</taxon>
        <taxon>Pteriomorphia</taxon>
        <taxon>Mytilida</taxon>
        <taxon>Mytiloidea</taxon>
        <taxon>Mytilidae</taxon>
        <taxon>Mytilinae</taxon>
        <taxon>Mytilus</taxon>
    </lineage>
</organism>
<evidence type="ECO:0000313" key="10">
    <source>
        <dbReference type="Proteomes" id="UP000683360"/>
    </source>
</evidence>
<accession>A0A8S3VPX4</accession>
<dbReference type="Gene3D" id="1.20.5.110">
    <property type="match status" value="1"/>
</dbReference>
<dbReference type="InterPro" id="IPR000727">
    <property type="entry name" value="T_SNARE_dom"/>
</dbReference>
<dbReference type="OrthoDB" id="428895at2759"/>
<keyword evidence="3" id="KW-0812">Transmembrane</keyword>
<dbReference type="PROSITE" id="PS50192">
    <property type="entry name" value="T_SNARE"/>
    <property type="match status" value="1"/>
</dbReference>
<gene>
    <name evidence="9" type="ORF">MEDL_67456</name>
</gene>
<evidence type="ECO:0000256" key="5">
    <source>
        <dbReference type="ARBA" id="ARBA00023136"/>
    </source>
</evidence>
<dbReference type="PROSITE" id="PS50119">
    <property type="entry name" value="ZF_BBOX"/>
    <property type="match status" value="1"/>
</dbReference>
<dbReference type="InterPro" id="IPR000315">
    <property type="entry name" value="Znf_B-box"/>
</dbReference>
<reference evidence="9" key="1">
    <citation type="submission" date="2021-03" db="EMBL/GenBank/DDBJ databases">
        <authorList>
            <person name="Bekaert M."/>
        </authorList>
    </citation>
    <scope>NUCLEOTIDE SEQUENCE</scope>
</reference>
<dbReference type="InterPro" id="IPR041875">
    <property type="entry name" value="Syntaxin-8_SNARE"/>
</dbReference>
<keyword evidence="6" id="KW-0862">Zinc</keyword>
<dbReference type="GO" id="GO:0008270">
    <property type="term" value="F:zinc ion binding"/>
    <property type="evidence" value="ECO:0007669"/>
    <property type="project" value="UniProtKB-KW"/>
</dbReference>
<feature type="domain" description="T-SNARE coiled-coil homology" evidence="8">
    <location>
        <begin position="142"/>
        <end position="204"/>
    </location>
</feature>
<feature type="domain" description="B box-type" evidence="7">
    <location>
        <begin position="222"/>
        <end position="263"/>
    </location>
</feature>
<sequence length="337" mass="38996">MASDTWLKDYEACASVGQELMVLINDRNKNGRTSSTYTKLSAQIRVKLKTFSNEVNKLRQNLIRASSSYHITQREVERRQMLIDNLITKEKQINEAFKNEGSNSRNTLIGTDTFGNNDPWGVKDEPEDFQGRSNTEVRTQQQQIIQQQDRGLESLSHVITRQKQMAIDIGDEVDSQNVLIDDIGEHMDRTGERLIKETRHIKIVDRKSNTCGELDSGQSFNFSNVHCNEHSDQVCCSYCRTCKTVVCVKCVMKVHNGHEFLDDEEFLSKRKGYGKDKIRVKKKLDELCKVESKMKEIKETEESEYSKAKQDICRIKQHLMLISIMKNSLNWTNKFNQ</sequence>
<keyword evidence="10" id="KW-1185">Reference proteome</keyword>
<keyword evidence="4" id="KW-1133">Transmembrane helix</keyword>
<evidence type="ECO:0000256" key="4">
    <source>
        <dbReference type="ARBA" id="ARBA00022989"/>
    </source>
</evidence>
<evidence type="ECO:0000259" key="8">
    <source>
        <dbReference type="PROSITE" id="PS50192"/>
    </source>
</evidence>
<evidence type="ECO:0000313" key="9">
    <source>
        <dbReference type="EMBL" id="CAG2256092.1"/>
    </source>
</evidence>
<name>A0A8S3VPX4_MYTED</name>
<evidence type="ECO:0000256" key="2">
    <source>
        <dbReference type="ARBA" id="ARBA00022448"/>
    </source>
</evidence>
<evidence type="ECO:0000259" key="7">
    <source>
        <dbReference type="PROSITE" id="PS50119"/>
    </source>
</evidence>
<dbReference type="Gene3D" id="3.30.160.60">
    <property type="entry name" value="Classic Zinc Finger"/>
    <property type="match status" value="1"/>
</dbReference>
<dbReference type="GO" id="GO:0005794">
    <property type="term" value="C:Golgi apparatus"/>
    <property type="evidence" value="ECO:0007669"/>
    <property type="project" value="UniProtKB-ARBA"/>
</dbReference>
<keyword evidence="5" id="KW-0472">Membrane</keyword>
<dbReference type="PANTHER" id="PTHR12791">
    <property type="entry name" value="GOLGI SNARE BET1-RELATED"/>
    <property type="match status" value="1"/>
</dbReference>
<dbReference type="EMBL" id="CAJPWZ010003294">
    <property type="protein sequence ID" value="CAG2256092.1"/>
    <property type="molecule type" value="Genomic_DNA"/>
</dbReference>
<dbReference type="AlphaFoldDB" id="A0A8S3VPX4"/>
<proteinExistence type="predicted"/>
<evidence type="ECO:0000256" key="1">
    <source>
        <dbReference type="ARBA" id="ARBA00004167"/>
    </source>
</evidence>
<dbReference type="Proteomes" id="UP000683360">
    <property type="component" value="Unassembled WGS sequence"/>
</dbReference>
<dbReference type="SUPFAM" id="SSF58038">
    <property type="entry name" value="SNARE fusion complex"/>
    <property type="match status" value="1"/>
</dbReference>
<comment type="subcellular location">
    <subcellularLocation>
        <location evidence="1">Membrane</location>
        <topology evidence="1">Single-pass membrane protein</topology>
    </subcellularLocation>
</comment>
<protein>
    <submittedName>
        <fullName evidence="9">STX8</fullName>
    </submittedName>
</protein>
<evidence type="ECO:0000256" key="6">
    <source>
        <dbReference type="PROSITE-ProRule" id="PRU00024"/>
    </source>
</evidence>
<keyword evidence="6" id="KW-0479">Metal-binding</keyword>
<dbReference type="GO" id="GO:0016020">
    <property type="term" value="C:membrane"/>
    <property type="evidence" value="ECO:0007669"/>
    <property type="project" value="UniProtKB-SubCell"/>
</dbReference>
<keyword evidence="2" id="KW-0813">Transport</keyword>
<keyword evidence="6" id="KW-0863">Zinc-finger</keyword>
<dbReference type="SUPFAM" id="SSF57845">
    <property type="entry name" value="B-box zinc-binding domain"/>
    <property type="match status" value="1"/>
</dbReference>
<evidence type="ECO:0000256" key="3">
    <source>
        <dbReference type="ARBA" id="ARBA00022692"/>
    </source>
</evidence>
<comment type="caution">
    <text evidence="9">The sequence shown here is derived from an EMBL/GenBank/DDBJ whole genome shotgun (WGS) entry which is preliminary data.</text>
</comment>
<dbReference type="CDD" id="cd15852">
    <property type="entry name" value="SNARE_Syntaxin8"/>
    <property type="match status" value="1"/>
</dbReference>